<keyword evidence="2" id="KW-0040">ANK repeat</keyword>
<feature type="compositionally biased region" description="Basic and acidic residues" evidence="4">
    <location>
        <begin position="799"/>
        <end position="811"/>
    </location>
</feature>
<feature type="region of interest" description="Disordered" evidence="4">
    <location>
        <begin position="786"/>
        <end position="866"/>
    </location>
</feature>
<proteinExistence type="predicted"/>
<keyword evidence="3" id="KW-0862">Zinc</keyword>
<dbReference type="InterPro" id="IPR002110">
    <property type="entry name" value="Ankyrin_rpt"/>
</dbReference>
<dbReference type="Gene3D" id="1.25.40.20">
    <property type="entry name" value="Ankyrin repeat-containing domain"/>
    <property type="match status" value="3"/>
</dbReference>
<gene>
    <name evidence="6" type="ORF">CYMTET_7102</name>
</gene>
<keyword evidence="1" id="KW-0677">Repeat</keyword>
<dbReference type="InterPro" id="IPR001841">
    <property type="entry name" value="Znf_RING"/>
</dbReference>
<dbReference type="GO" id="GO:0008270">
    <property type="term" value="F:zinc ion binding"/>
    <property type="evidence" value="ECO:0007669"/>
    <property type="project" value="UniProtKB-KW"/>
</dbReference>
<evidence type="ECO:0000313" key="7">
    <source>
        <dbReference type="Proteomes" id="UP001190700"/>
    </source>
</evidence>
<dbReference type="SUPFAM" id="SSF48403">
    <property type="entry name" value="Ankyrin repeat"/>
    <property type="match status" value="2"/>
</dbReference>
<feature type="domain" description="RING-type" evidence="5">
    <location>
        <begin position="516"/>
        <end position="568"/>
    </location>
</feature>
<dbReference type="SMART" id="SM00248">
    <property type="entry name" value="ANK"/>
    <property type="match status" value="5"/>
</dbReference>
<dbReference type="SMART" id="SM00184">
    <property type="entry name" value="RING"/>
    <property type="match status" value="1"/>
</dbReference>
<dbReference type="InterPro" id="IPR013083">
    <property type="entry name" value="Znf_RING/FYVE/PHD"/>
</dbReference>
<dbReference type="EMBL" id="LGRX02001885">
    <property type="protein sequence ID" value="KAK3285291.1"/>
    <property type="molecule type" value="Genomic_DNA"/>
</dbReference>
<accession>A0AAE0GXK9</accession>
<dbReference type="PANTHER" id="PTHR24198">
    <property type="entry name" value="ANKYRIN REPEAT AND PROTEIN KINASE DOMAIN-CONTAINING PROTEIN"/>
    <property type="match status" value="1"/>
</dbReference>
<keyword evidence="3" id="KW-0863">Zinc-finger</keyword>
<keyword evidence="7" id="KW-1185">Reference proteome</keyword>
<sequence>MRAAKIDNTISRAESCTPFHDDLDDSFPEPSLKKGNCADMIDEAIAALSNAVRDGVELQELRALARRYDIDFYAVQVELIHVAAQYERTKLLTDFLRDGKVSLKQPGPGGENILHVAVRARALETVKWVKQTANSFHNIDLDYLEAMQQAVDAKGFTPLVAAVMEGYEEGLEELLPSYDEFCSDGMTNMLREAHARADAQVLRLARERAQNGGTCCEELRMARHLRTRLELGIRGGMVHDLVDLVAERLTGCSAEELEEEVRSSGKWPLFQSQPNGEMPPWSHDERMTVFFALQKVAAQGYGNGMRWLLDTFHGMIDDTWLLDITDLACAGKEAYEVEEILEGESVEVPRLGLTLGGVVENWDGRSVAELGRACKDAMRRCYLQLEKMACPVDEMDWHLEHRKEWDMLVRLADGFLTQGEEGEREEEEGVKEPEQVQDPGFWMWHAEVLELLVERFSTNGLPRVDLMVYFGRWQFCQWLVDRCFLDLQASLRGDGDKALEGRATDADTDTEEDDTCAICLSSALRGPAFDCTLPCGHRFCRQCTRRLFQTAASTGGAGTGSVPCPLCRGSAQAVRGGCGDVAAKLWSHLAHTAPWLREALEGDVAPADGTGGAWPSLGATLLMLAAGQGVLCFVAGLIGLGFDPLLRIGGRTCMHVACEHGQTAVVKYLSQLPQGRELAVALASDGSRPLRAATLSGEVSLVKCLVQWLGGDAAVDEGGETWTTLARNSQFPEVRAYAYEVGFDTVLRCEIPALLRARAPLEDVMLALHETRALYHAAQHYRHAQPAAGGSKCAAKRQRGQEEETRAKAPRVEAVTSPGITPETGPARRMEMEVDGATEGSAERSTPQGAARSPGDGARCEEEEAAPSDLPLDGIRHFLCQVVIPHGRADVLRAVLLEYHRDLFEAPLLNSATAWTHEAARRAVGECGGTRGRRGALEAVLEEHAEVRAAEAECIDLTARLVAELSGDAEQAAVNAAELTWQAIRARVEQRASPDRRGLLVKYEHVGVDAGSVKGETRLYQAAKQGRAVVVEWMLSKLSGVSAVDDKAVRRALSAASFHGHLPAVQVLFSWLRERRASMGFRGLTRKKGGQLPLLSKDETVCFVHDGFVECAMLELMRPRTKGAKFRRLQETVRWLLSQPEVSVSKVPCPGHQDEDRNPVSVTRVVQLLVESHPQVAHHPRFTGLFNWHHEIDCARWLVETQGVNIQNFEPNTGSDGFGLELSKLKEQQQRSFDLADKIINGDAMDEPSLIAQEDLRIMKDRYGRGLRLAAIANKSPKRVMDWLVAQMKGRG</sequence>
<dbReference type="Pfam" id="PF12796">
    <property type="entry name" value="Ank_2"/>
    <property type="match status" value="2"/>
</dbReference>
<evidence type="ECO:0000256" key="3">
    <source>
        <dbReference type="PROSITE-ProRule" id="PRU00175"/>
    </source>
</evidence>
<reference evidence="6 7" key="1">
    <citation type="journal article" date="2015" name="Genome Biol. Evol.">
        <title>Comparative Genomics of a Bacterivorous Green Alga Reveals Evolutionary Causalities and Consequences of Phago-Mixotrophic Mode of Nutrition.</title>
        <authorList>
            <person name="Burns J.A."/>
            <person name="Paasch A."/>
            <person name="Narechania A."/>
            <person name="Kim E."/>
        </authorList>
    </citation>
    <scope>NUCLEOTIDE SEQUENCE [LARGE SCALE GENOMIC DNA]</scope>
    <source>
        <strain evidence="6 7">PLY_AMNH</strain>
    </source>
</reference>
<evidence type="ECO:0000256" key="1">
    <source>
        <dbReference type="ARBA" id="ARBA00022737"/>
    </source>
</evidence>
<dbReference type="Proteomes" id="UP001190700">
    <property type="component" value="Unassembled WGS sequence"/>
</dbReference>
<evidence type="ECO:0000256" key="4">
    <source>
        <dbReference type="SAM" id="MobiDB-lite"/>
    </source>
</evidence>
<evidence type="ECO:0000256" key="2">
    <source>
        <dbReference type="ARBA" id="ARBA00023043"/>
    </source>
</evidence>
<dbReference type="Pfam" id="PF13639">
    <property type="entry name" value="zf-RING_2"/>
    <property type="match status" value="1"/>
</dbReference>
<dbReference type="PANTHER" id="PTHR24198:SF165">
    <property type="entry name" value="ANKYRIN REPEAT-CONTAINING PROTEIN-RELATED"/>
    <property type="match status" value="1"/>
</dbReference>
<keyword evidence="3" id="KW-0479">Metal-binding</keyword>
<evidence type="ECO:0000313" key="6">
    <source>
        <dbReference type="EMBL" id="KAK3285291.1"/>
    </source>
</evidence>
<dbReference type="SUPFAM" id="SSF57850">
    <property type="entry name" value="RING/U-box"/>
    <property type="match status" value="1"/>
</dbReference>
<dbReference type="Gene3D" id="3.30.40.10">
    <property type="entry name" value="Zinc/RING finger domain, C3HC4 (zinc finger)"/>
    <property type="match status" value="1"/>
</dbReference>
<organism evidence="6 7">
    <name type="scientific">Cymbomonas tetramitiformis</name>
    <dbReference type="NCBI Taxonomy" id="36881"/>
    <lineage>
        <taxon>Eukaryota</taxon>
        <taxon>Viridiplantae</taxon>
        <taxon>Chlorophyta</taxon>
        <taxon>Pyramimonadophyceae</taxon>
        <taxon>Pyramimonadales</taxon>
        <taxon>Pyramimonadaceae</taxon>
        <taxon>Cymbomonas</taxon>
    </lineage>
</organism>
<comment type="caution">
    <text evidence="6">The sequence shown here is derived from an EMBL/GenBank/DDBJ whole genome shotgun (WGS) entry which is preliminary data.</text>
</comment>
<dbReference type="InterPro" id="IPR036770">
    <property type="entry name" value="Ankyrin_rpt-contain_sf"/>
</dbReference>
<protein>
    <recommendedName>
        <fullName evidence="5">RING-type domain-containing protein</fullName>
    </recommendedName>
</protein>
<evidence type="ECO:0000259" key="5">
    <source>
        <dbReference type="PROSITE" id="PS50089"/>
    </source>
</evidence>
<dbReference type="PROSITE" id="PS50089">
    <property type="entry name" value="ZF_RING_2"/>
    <property type="match status" value="1"/>
</dbReference>
<name>A0AAE0GXK9_9CHLO</name>